<accession>A0A6P0HL53</accession>
<sequence length="436" mass="46135">MGDPQGRGAGSAVRRVGIGAALVLAAGTLSACSSDGKPTLNWYINPDGQATLTSLAERCSTDDYDIAIQLLPTGATDQRTQLARRLAANDSSTDLMSLDPVFVAEFANAGWLAEFEGDAADAVVDDDVLSGPADTVQWDDKVYAAPQWANTQVLWYRQSLAEQAGIADALQDGTATWSQVIDAASENGATVGVQADRYEAYMVWINSLVQGAGGDIVSDTEAGVDAQVDIDSDAGRAAAAVVQQLADSPAAQSDLSVSREGTSLGAMYGDGPGEFMTNWTFVYKNYEGTVSDEEFADLAWARYPRTVEGEESAPPVGGIDIGVGAFSEHPDWAIEAAQCVTDPEAQLQLAVNDGLMPARASVYEEQELVDAYDAGLLDLYRESIEAGGTRPKSAFYNQISGAVQSTWHPPASVDPEKTPRESADFIRDVLQGKALL</sequence>
<dbReference type="PANTHER" id="PTHR30061">
    <property type="entry name" value="MALTOSE-BINDING PERIPLASMIC PROTEIN"/>
    <property type="match status" value="1"/>
</dbReference>
<evidence type="ECO:0000256" key="3">
    <source>
        <dbReference type="ARBA" id="ARBA00022729"/>
    </source>
</evidence>
<name>A0A6P0HL53_9ACTN</name>
<comment type="caution">
    <text evidence="4">The sequence shown here is derived from an EMBL/GenBank/DDBJ whole genome shotgun (WGS) entry which is preliminary data.</text>
</comment>
<evidence type="ECO:0000313" key="4">
    <source>
        <dbReference type="EMBL" id="NEN78987.1"/>
    </source>
</evidence>
<dbReference type="GO" id="GO:0015768">
    <property type="term" value="P:maltose transport"/>
    <property type="evidence" value="ECO:0007669"/>
    <property type="project" value="TreeGrafter"/>
</dbReference>
<evidence type="ECO:0000256" key="1">
    <source>
        <dbReference type="ARBA" id="ARBA00008520"/>
    </source>
</evidence>
<keyword evidence="5" id="KW-1185">Reference proteome</keyword>
<gene>
    <name evidence="4" type="ORF">G3T38_11940</name>
</gene>
<dbReference type="PROSITE" id="PS51257">
    <property type="entry name" value="PROKAR_LIPOPROTEIN"/>
    <property type="match status" value="1"/>
</dbReference>
<dbReference type="GO" id="GO:1901982">
    <property type="term" value="F:maltose binding"/>
    <property type="evidence" value="ECO:0007669"/>
    <property type="project" value="TreeGrafter"/>
</dbReference>
<dbReference type="RefSeq" id="WP_163772519.1">
    <property type="nucleotide sequence ID" value="NZ_JAAGXA010000007.1"/>
</dbReference>
<comment type="similarity">
    <text evidence="1">Belongs to the bacterial solute-binding protein 1 family.</text>
</comment>
<keyword evidence="2" id="KW-0813">Transport</keyword>
<dbReference type="GO" id="GO:0055052">
    <property type="term" value="C:ATP-binding cassette (ABC) transporter complex, substrate-binding subunit-containing"/>
    <property type="evidence" value="ECO:0007669"/>
    <property type="project" value="TreeGrafter"/>
</dbReference>
<dbReference type="Gene3D" id="3.40.190.10">
    <property type="entry name" value="Periplasmic binding protein-like II"/>
    <property type="match status" value="2"/>
</dbReference>
<organism evidence="4 5">
    <name type="scientific">Nocardioides zeae</name>
    <dbReference type="NCBI Taxonomy" id="1457234"/>
    <lineage>
        <taxon>Bacteria</taxon>
        <taxon>Bacillati</taxon>
        <taxon>Actinomycetota</taxon>
        <taxon>Actinomycetes</taxon>
        <taxon>Propionibacteriales</taxon>
        <taxon>Nocardioidaceae</taxon>
        <taxon>Nocardioides</taxon>
    </lineage>
</organism>
<dbReference type="EMBL" id="JAAGXA010000007">
    <property type="protein sequence ID" value="NEN78987.1"/>
    <property type="molecule type" value="Genomic_DNA"/>
</dbReference>
<proteinExistence type="inferred from homology"/>
<evidence type="ECO:0000256" key="2">
    <source>
        <dbReference type="ARBA" id="ARBA00022448"/>
    </source>
</evidence>
<reference evidence="4 5" key="1">
    <citation type="journal article" date="2014" name="Int. J. Syst. Evol. Microbiol.">
        <title>Nocardioides zeae sp. nov., isolated from the stem of Zea mays.</title>
        <authorList>
            <person name="Glaeser S.P."/>
            <person name="McInroy J.A."/>
            <person name="Busse H.J."/>
            <person name="Kampfer P."/>
        </authorList>
    </citation>
    <scope>NUCLEOTIDE SEQUENCE [LARGE SCALE GENOMIC DNA]</scope>
    <source>
        <strain evidence="4 5">JCM 30728</strain>
    </source>
</reference>
<protein>
    <submittedName>
        <fullName evidence="4">Extracellular solute-binding protein</fullName>
    </submittedName>
</protein>
<keyword evidence="3" id="KW-0732">Signal</keyword>
<dbReference type="AlphaFoldDB" id="A0A6P0HL53"/>
<evidence type="ECO:0000313" key="5">
    <source>
        <dbReference type="Proteomes" id="UP000468687"/>
    </source>
</evidence>
<dbReference type="InterPro" id="IPR006059">
    <property type="entry name" value="SBP"/>
</dbReference>
<dbReference type="Proteomes" id="UP000468687">
    <property type="component" value="Unassembled WGS sequence"/>
</dbReference>
<dbReference type="PANTHER" id="PTHR30061:SF50">
    <property type="entry name" value="MALTOSE_MALTODEXTRIN-BINDING PERIPLASMIC PROTEIN"/>
    <property type="match status" value="1"/>
</dbReference>
<dbReference type="Pfam" id="PF01547">
    <property type="entry name" value="SBP_bac_1"/>
    <property type="match status" value="1"/>
</dbReference>
<dbReference type="GO" id="GO:0042956">
    <property type="term" value="P:maltodextrin transmembrane transport"/>
    <property type="evidence" value="ECO:0007669"/>
    <property type="project" value="TreeGrafter"/>
</dbReference>
<dbReference type="SUPFAM" id="SSF53850">
    <property type="entry name" value="Periplasmic binding protein-like II"/>
    <property type="match status" value="1"/>
</dbReference>